<dbReference type="PANTHER" id="PTHR11835:SF34">
    <property type="entry name" value="ISOCITRATE DEHYDROGENASE [NAD] SUBUNIT ALPHA, MITOCHONDRIAL"/>
    <property type="match status" value="1"/>
</dbReference>
<name>A0A2K1P4V2_9BACT</name>
<keyword evidence="5" id="KW-1185">Reference proteome</keyword>
<gene>
    <name evidence="4" type="ORF">X927_10070</name>
</gene>
<dbReference type="InterPro" id="IPR019818">
    <property type="entry name" value="IsoCit/isopropylmalate_DH_CS"/>
</dbReference>
<dbReference type="AlphaFoldDB" id="A0A2K1P4V2"/>
<evidence type="ECO:0000256" key="2">
    <source>
        <dbReference type="ARBA" id="ARBA00023002"/>
    </source>
</evidence>
<comment type="similarity">
    <text evidence="1">Belongs to the isocitrate and isopropylmalate dehydrogenases family.</text>
</comment>
<dbReference type="SMART" id="SM01329">
    <property type="entry name" value="Iso_dh"/>
    <property type="match status" value="1"/>
</dbReference>
<feature type="domain" description="Isopropylmalate dehydrogenase-like" evidence="3">
    <location>
        <begin position="3"/>
        <end position="326"/>
    </location>
</feature>
<dbReference type="PROSITE" id="PS00470">
    <property type="entry name" value="IDH_IMDH"/>
    <property type="match status" value="1"/>
</dbReference>
<evidence type="ECO:0000256" key="1">
    <source>
        <dbReference type="ARBA" id="ARBA00007769"/>
    </source>
</evidence>
<evidence type="ECO:0000313" key="4">
    <source>
        <dbReference type="EMBL" id="PNR97811.1"/>
    </source>
</evidence>
<dbReference type="PANTHER" id="PTHR11835">
    <property type="entry name" value="DECARBOXYLATING DEHYDROGENASES-ISOCITRATE, ISOPROPYLMALATE, TARTRATE"/>
    <property type="match status" value="1"/>
</dbReference>
<dbReference type="Proteomes" id="UP000236604">
    <property type="component" value="Unassembled WGS sequence"/>
</dbReference>
<comment type="caution">
    <text evidence="4">The sequence shown here is derived from an EMBL/GenBank/DDBJ whole genome shotgun (WGS) entry which is preliminary data.</text>
</comment>
<dbReference type="GO" id="GO:0051287">
    <property type="term" value="F:NAD binding"/>
    <property type="evidence" value="ECO:0007669"/>
    <property type="project" value="InterPro"/>
</dbReference>
<proteinExistence type="inferred from homology"/>
<evidence type="ECO:0000313" key="5">
    <source>
        <dbReference type="Proteomes" id="UP000236604"/>
    </source>
</evidence>
<dbReference type="Pfam" id="PF00180">
    <property type="entry name" value="Iso_dh"/>
    <property type="match status" value="1"/>
</dbReference>
<dbReference type="GO" id="GO:0006102">
    <property type="term" value="P:isocitrate metabolic process"/>
    <property type="evidence" value="ECO:0007669"/>
    <property type="project" value="TreeGrafter"/>
</dbReference>
<accession>A0A2K1P4V2</accession>
<dbReference type="FunFam" id="3.40.718.10:FF:000014">
    <property type="entry name" value="Isocitrate dehydrogenase (NAD(+))"/>
    <property type="match status" value="1"/>
</dbReference>
<evidence type="ECO:0000259" key="3">
    <source>
        <dbReference type="SMART" id="SM01329"/>
    </source>
</evidence>
<dbReference type="GO" id="GO:0000287">
    <property type="term" value="F:magnesium ion binding"/>
    <property type="evidence" value="ECO:0007669"/>
    <property type="project" value="InterPro"/>
</dbReference>
<protein>
    <submittedName>
        <fullName evidence="4">Isocitrate dehydrogenase</fullName>
        <ecNumber evidence="4">1.1.1.41</ecNumber>
    </submittedName>
</protein>
<dbReference type="EMBL" id="AZRN01000036">
    <property type="protein sequence ID" value="PNR97811.1"/>
    <property type="molecule type" value="Genomic_DNA"/>
</dbReference>
<dbReference type="InterPro" id="IPR024084">
    <property type="entry name" value="IsoPropMal-DH-like_dom"/>
</dbReference>
<dbReference type="EC" id="1.1.1.41" evidence="4"/>
<organism evidence="4 5">
    <name type="scientific">Petrotoga mexicana DSM 14811</name>
    <dbReference type="NCBI Taxonomy" id="1122954"/>
    <lineage>
        <taxon>Bacteria</taxon>
        <taxon>Thermotogati</taxon>
        <taxon>Thermotogota</taxon>
        <taxon>Thermotogae</taxon>
        <taxon>Petrotogales</taxon>
        <taxon>Petrotogaceae</taxon>
        <taxon>Petrotoga</taxon>
    </lineage>
</organism>
<dbReference type="SUPFAM" id="SSF53659">
    <property type="entry name" value="Isocitrate/Isopropylmalate dehydrogenase-like"/>
    <property type="match status" value="1"/>
</dbReference>
<sequence length="331" mass="36251">MYTVTLIPGDGIGPEITSVVVDVFEHMNVPIIWDLVEAGEKVIEKYGTPLPDYVIDSIRKNKVALKGPITTPIGKGFRSVNVTLRERLNLYANLRPIKSLVGLNTKYDNVDLVVVRENTEGLYKGIEYKIDDTACAVRVITKNASDKIAYFTFKYAKENKRKKVTAVHKANILKITDGLFLESIRKVASEYPEIEYEEKIVDNMSMQLVLNPEKYDVIVAPNLYGDILSDLAAGLIGGLGLAPAANIGEDAAIFEAVHGSAPDITNKGIANPIALLSSSIMLLDYLKLNKLAKKLENAISATVKDIQVLTPDLGGKGNIESMKNKIISFLS</sequence>
<keyword evidence="2 4" id="KW-0560">Oxidoreductase</keyword>
<dbReference type="GO" id="GO:0006099">
    <property type="term" value="P:tricarboxylic acid cycle"/>
    <property type="evidence" value="ECO:0007669"/>
    <property type="project" value="TreeGrafter"/>
</dbReference>
<dbReference type="Gene3D" id="3.40.718.10">
    <property type="entry name" value="Isopropylmalate Dehydrogenase"/>
    <property type="match status" value="1"/>
</dbReference>
<dbReference type="RefSeq" id="WP_103077878.1">
    <property type="nucleotide sequence ID" value="NZ_AZRN01000036.1"/>
</dbReference>
<reference evidence="4 5" key="1">
    <citation type="submission" date="2013-12" db="EMBL/GenBank/DDBJ databases">
        <title>Comparative genomics of Petrotoga isolates.</title>
        <authorList>
            <person name="Nesbo C.L."/>
            <person name="Charchuk R."/>
            <person name="Chow K."/>
        </authorList>
    </citation>
    <scope>NUCLEOTIDE SEQUENCE [LARGE SCALE GENOMIC DNA]</scope>
    <source>
        <strain evidence="4 5">DSM 14811</strain>
    </source>
</reference>
<dbReference type="GO" id="GO:0004449">
    <property type="term" value="F:isocitrate dehydrogenase (NAD+) activity"/>
    <property type="evidence" value="ECO:0007669"/>
    <property type="project" value="UniProtKB-EC"/>
</dbReference>